<dbReference type="InterPro" id="IPR024169">
    <property type="entry name" value="SP_NH2Trfase/AEP_transaminase"/>
</dbReference>
<evidence type="ECO:0000259" key="6">
    <source>
        <dbReference type="Pfam" id="PF00266"/>
    </source>
</evidence>
<gene>
    <name evidence="7" type="ORF">JWV26_05710</name>
</gene>
<evidence type="ECO:0000256" key="4">
    <source>
        <dbReference type="PIRSR" id="PIRSR000524-1"/>
    </source>
</evidence>
<dbReference type="EMBL" id="CP070505">
    <property type="protein sequence ID" value="QSL93856.1"/>
    <property type="molecule type" value="Genomic_DNA"/>
</dbReference>
<evidence type="ECO:0000256" key="3">
    <source>
        <dbReference type="ARBA" id="ARBA00022898"/>
    </source>
</evidence>
<dbReference type="PIRSF" id="PIRSF000524">
    <property type="entry name" value="SPT"/>
    <property type="match status" value="1"/>
</dbReference>
<dbReference type="InterPro" id="IPR015421">
    <property type="entry name" value="PyrdxlP-dep_Trfase_major"/>
</dbReference>
<dbReference type="InterPro" id="IPR015424">
    <property type="entry name" value="PyrdxlP-dep_Trfase"/>
</dbReference>
<name>A0ABD7DZD2_9GAMM</name>
<keyword evidence="7" id="KW-0808">Transferase</keyword>
<protein>
    <submittedName>
        <fullName evidence="7">Alanine--glyoxylate aminotransferase family protein</fullName>
    </submittedName>
</protein>
<dbReference type="Gene3D" id="3.90.1150.10">
    <property type="entry name" value="Aspartate Aminotransferase, domain 1"/>
    <property type="match status" value="1"/>
</dbReference>
<dbReference type="InterPro" id="IPR015422">
    <property type="entry name" value="PyrdxlP-dep_Trfase_small"/>
</dbReference>
<comment type="similarity">
    <text evidence="2">Belongs to the class-V pyridoxal-phosphate-dependent aminotransferase family.</text>
</comment>
<dbReference type="Proteomes" id="UP000663658">
    <property type="component" value="Chromosome"/>
</dbReference>
<dbReference type="KEGG" id="pty:JWV26_05710"/>
<dbReference type="RefSeq" id="WP_206418584.1">
    <property type="nucleotide sequence ID" value="NZ_CP070505.1"/>
</dbReference>
<evidence type="ECO:0000256" key="5">
    <source>
        <dbReference type="PIRSR" id="PIRSR000524-50"/>
    </source>
</evidence>
<evidence type="ECO:0000256" key="2">
    <source>
        <dbReference type="ARBA" id="ARBA00009236"/>
    </source>
</evidence>
<feature type="binding site" evidence="4">
    <location>
        <position position="348"/>
    </location>
    <ligand>
        <name>substrate</name>
    </ligand>
</feature>
<sequence length="377" mass="40675">MSQICPDIDPDGLLEYSVVYTDRSLNHMSQSFQGVMRDISATLKQVYNAHAVAVVPGSGTYGMEAVARQLATEQKCLVIRNGWFSYRWTQIFEMGRIPAEALVLKARPVAEGRQAAFVPAPLEEVLATIAAEKPQLVFAPHVETSSGMILPDDYLRAVSDAVHAVGGLFVLDCIASGTLWVDMQACGIDVLISAPQKGWSASPCCALVMLSEAAQARVEATQSSSFACDLKKWLQIMQAYEQGGHAYHATMPSDALARFRDAMLEAKALGFDRVRQQQQELGDRVRALLAARGFKSVAAEGFEAPGVVVCYTDDGQIKTGAKFAAVGLQIAAGVPLQCDEPADFQTFRLGLFGLDKLGNIERTVATLELALDRVLAG</sequence>
<feature type="modified residue" description="N6-(pyridoxal phosphate)lysine" evidence="5">
    <location>
        <position position="197"/>
    </location>
</feature>
<keyword evidence="3 5" id="KW-0663">Pyridoxal phosphate</keyword>
<feature type="domain" description="Aminotransferase class V" evidence="6">
    <location>
        <begin position="21"/>
        <end position="297"/>
    </location>
</feature>
<comment type="cofactor">
    <cofactor evidence="1 5">
        <name>pyridoxal 5'-phosphate</name>
        <dbReference type="ChEBI" id="CHEBI:597326"/>
    </cofactor>
</comment>
<proteinExistence type="inferred from homology"/>
<dbReference type="SUPFAM" id="SSF53383">
    <property type="entry name" value="PLP-dependent transferases"/>
    <property type="match status" value="1"/>
</dbReference>
<evidence type="ECO:0000313" key="7">
    <source>
        <dbReference type="EMBL" id="QSL93856.1"/>
    </source>
</evidence>
<evidence type="ECO:0000313" key="8">
    <source>
        <dbReference type="Proteomes" id="UP000663658"/>
    </source>
</evidence>
<dbReference type="GO" id="GO:0008483">
    <property type="term" value="F:transaminase activity"/>
    <property type="evidence" value="ECO:0007669"/>
    <property type="project" value="UniProtKB-KW"/>
</dbReference>
<keyword evidence="7" id="KW-0032">Aminotransferase</keyword>
<dbReference type="InterPro" id="IPR000192">
    <property type="entry name" value="Aminotrans_V_dom"/>
</dbReference>
<reference evidence="7 8" key="1">
    <citation type="submission" date="2021-02" db="EMBL/GenBank/DDBJ databases">
        <title>Whole genome sequencing of Pseudomonas alcaliphila strain SM2.</title>
        <authorList>
            <person name="Alshamsi M.S."/>
            <person name="Sudalaimuthuasari N."/>
            <person name="Kundu B."/>
            <person name="AlMaskari R.S."/>
            <person name="Elmahi Y."/>
            <person name="Mundra S."/>
            <person name="Chandran S."/>
            <person name="Malik S."/>
            <person name="Hazzouri K.M."/>
            <person name="Amiri K.M.A."/>
        </authorList>
    </citation>
    <scope>NUCLEOTIDE SEQUENCE [LARGE SCALE GENOMIC DNA]</scope>
    <source>
        <strain evidence="7 8">SM2</strain>
    </source>
</reference>
<evidence type="ECO:0000256" key="1">
    <source>
        <dbReference type="ARBA" id="ARBA00001933"/>
    </source>
</evidence>
<accession>A0ABD7DZD2</accession>
<dbReference type="AlphaFoldDB" id="A0ABD7DZD2"/>
<dbReference type="Gene3D" id="3.40.640.10">
    <property type="entry name" value="Type I PLP-dependent aspartate aminotransferase-like (Major domain)"/>
    <property type="match status" value="1"/>
</dbReference>
<dbReference type="Pfam" id="PF00266">
    <property type="entry name" value="Aminotran_5"/>
    <property type="match status" value="1"/>
</dbReference>
<dbReference type="PANTHER" id="PTHR21152:SF40">
    <property type="entry name" value="ALANINE--GLYOXYLATE AMINOTRANSFERASE"/>
    <property type="match status" value="1"/>
</dbReference>
<organism evidence="7 8">
    <name type="scientific">Ectopseudomonas toyotomiensis</name>
    <dbReference type="NCBI Taxonomy" id="554344"/>
    <lineage>
        <taxon>Bacteria</taxon>
        <taxon>Pseudomonadati</taxon>
        <taxon>Pseudomonadota</taxon>
        <taxon>Gammaproteobacteria</taxon>
        <taxon>Pseudomonadales</taxon>
        <taxon>Pseudomonadaceae</taxon>
        <taxon>Ectopseudomonas</taxon>
    </lineage>
</organism>
<dbReference type="PANTHER" id="PTHR21152">
    <property type="entry name" value="AMINOTRANSFERASE CLASS V"/>
    <property type="match status" value="1"/>
</dbReference>